<dbReference type="EMBL" id="OOIL02004480">
    <property type="protein sequence ID" value="VFQ91818.1"/>
    <property type="molecule type" value="Genomic_DNA"/>
</dbReference>
<comment type="caution">
    <text evidence="3">Lacks conserved residue(s) required for the propagation of feature annotation.</text>
</comment>
<dbReference type="AlphaFoldDB" id="A0A484MV20"/>
<feature type="short sequence motif" description="VHIID" evidence="3">
    <location>
        <begin position="237"/>
        <end position="241"/>
    </location>
</feature>
<keyword evidence="5" id="KW-1185">Reference proteome</keyword>
<feature type="region of interest" description="SAW" evidence="3">
    <location>
        <begin position="423"/>
        <end position="497"/>
    </location>
</feature>
<evidence type="ECO:0000256" key="3">
    <source>
        <dbReference type="PROSITE-ProRule" id="PRU01191"/>
    </source>
</evidence>
<dbReference type="PROSITE" id="PS50985">
    <property type="entry name" value="GRAS"/>
    <property type="match status" value="1"/>
</dbReference>
<accession>A0A484MV20</accession>
<feature type="region of interest" description="VHIID" evidence="3">
    <location>
        <begin position="206"/>
        <end position="271"/>
    </location>
</feature>
<dbReference type="Proteomes" id="UP000595140">
    <property type="component" value="Unassembled WGS sequence"/>
</dbReference>
<feature type="region of interest" description="Leucine repeat I (LRI)" evidence="3">
    <location>
        <begin position="134"/>
        <end position="194"/>
    </location>
</feature>
<keyword evidence="1" id="KW-0805">Transcription regulation</keyword>
<protein>
    <submittedName>
        <fullName evidence="4">Uncharacterized protein</fullName>
    </submittedName>
</protein>
<reference evidence="4 5" key="1">
    <citation type="submission" date="2018-04" db="EMBL/GenBank/DDBJ databases">
        <authorList>
            <person name="Vogel A."/>
        </authorList>
    </citation>
    <scope>NUCLEOTIDE SEQUENCE [LARGE SCALE GENOMIC DNA]</scope>
</reference>
<name>A0A484MV20_9ASTE</name>
<evidence type="ECO:0000256" key="2">
    <source>
        <dbReference type="ARBA" id="ARBA00023163"/>
    </source>
</evidence>
<comment type="similarity">
    <text evidence="3">Belongs to the GRAS family.</text>
</comment>
<gene>
    <name evidence="4" type="ORF">CCAM_LOCUS33594</name>
</gene>
<keyword evidence="2" id="KW-0804">Transcription</keyword>
<dbReference type="Pfam" id="PF03514">
    <property type="entry name" value="GRAS"/>
    <property type="match status" value="1"/>
</dbReference>
<organism evidence="4 5">
    <name type="scientific">Cuscuta campestris</name>
    <dbReference type="NCBI Taxonomy" id="132261"/>
    <lineage>
        <taxon>Eukaryota</taxon>
        <taxon>Viridiplantae</taxon>
        <taxon>Streptophyta</taxon>
        <taxon>Embryophyta</taxon>
        <taxon>Tracheophyta</taxon>
        <taxon>Spermatophyta</taxon>
        <taxon>Magnoliopsida</taxon>
        <taxon>eudicotyledons</taxon>
        <taxon>Gunneridae</taxon>
        <taxon>Pentapetalae</taxon>
        <taxon>asterids</taxon>
        <taxon>lamiids</taxon>
        <taxon>Solanales</taxon>
        <taxon>Convolvulaceae</taxon>
        <taxon>Cuscuteae</taxon>
        <taxon>Cuscuta</taxon>
        <taxon>Cuscuta subgen. Grammica</taxon>
        <taxon>Cuscuta sect. Cleistogrammica</taxon>
    </lineage>
</organism>
<evidence type="ECO:0000313" key="5">
    <source>
        <dbReference type="Proteomes" id="UP000595140"/>
    </source>
</evidence>
<proteinExistence type="inferred from homology"/>
<evidence type="ECO:0000256" key="1">
    <source>
        <dbReference type="ARBA" id="ARBA00023015"/>
    </source>
</evidence>
<dbReference type="PANTHER" id="PTHR31636">
    <property type="entry name" value="OSJNBA0084A10.13 PROTEIN-RELATED"/>
    <property type="match status" value="1"/>
</dbReference>
<evidence type="ECO:0000313" key="4">
    <source>
        <dbReference type="EMBL" id="VFQ91818.1"/>
    </source>
</evidence>
<sequence>MDSNQYFGYGATGLGFGHSLYPYMESLNFDSGNSPNSPFVAHFDPQTPTSLCDSQEPQSSTDTAISLPDCCFQPCSSPFGCPPQTLLIPSVETPFHHLNQTNKRSLCDEASDPSLSIQAAKRCRTVHGFPLLGCDIKQILIACARALVIGNKDLFGRLVEEARVLVSINGDPNQRLGAYVIEGLVARKQASGANICRALRGKEASFIGLHQTCPYLKFGYMAANGAIADACRDEDRIHIIDFRIAQGTQWLTLLQALAARPGGPPCVRITGIDDPVSKHGLSAVRARLEAISEKFNIPVEFRAVVPPALASGAITRDTLDIRPGEAVAVNFPFRLRRTPDESVDVRNPRDGVLRLVKSLSPKVVTLVEQESNTNTAPFLPRFLEALDYYGAVFESMDASLARGKERVGVEQHCVAGDIVNVIACEGEERVERPEPLGKWKSRFTMAGFREYPLNGYVNSVIAALLKRYSEHYTVSERDGAMLLGWKQRNLISVSAWH</sequence>
<dbReference type="OrthoDB" id="1910309at2759"/>
<dbReference type="InterPro" id="IPR005202">
    <property type="entry name" value="TF_GRAS"/>
</dbReference>